<dbReference type="EMBL" id="SJPX01000006">
    <property type="protein sequence ID" value="TWU47125.1"/>
    <property type="molecule type" value="Genomic_DNA"/>
</dbReference>
<gene>
    <name evidence="1" type="ORF">Poly59_60990</name>
</gene>
<dbReference type="OrthoDB" id="191350at2"/>
<dbReference type="AlphaFoldDB" id="A0A5C6EF29"/>
<dbReference type="RefSeq" id="WP_146537512.1">
    <property type="nucleotide sequence ID" value="NZ_SJPX01000006.1"/>
</dbReference>
<comment type="caution">
    <text evidence="1">The sequence shown here is derived from an EMBL/GenBank/DDBJ whole genome shotgun (WGS) entry which is preliminary data.</text>
</comment>
<sequence length="136" mass="15329">MGSWGPRTFEDDIACDWLEDLLDSDPIAFFDHCLDLSEPGALGMLACVGIVCTAEMIRGLLCGPREGLPEAAHRWLERNNSLDVLVQSLVPSTVDGLDRVLNDDSEMYQQWEDAGPELDAWRRQIESLKYELRMCV</sequence>
<accession>A0A5C6EF29</accession>
<name>A0A5C6EF29_9BACT</name>
<keyword evidence="2" id="KW-1185">Reference proteome</keyword>
<evidence type="ECO:0000313" key="2">
    <source>
        <dbReference type="Proteomes" id="UP000317977"/>
    </source>
</evidence>
<dbReference type="Proteomes" id="UP000317977">
    <property type="component" value="Unassembled WGS sequence"/>
</dbReference>
<evidence type="ECO:0000313" key="1">
    <source>
        <dbReference type="EMBL" id="TWU47125.1"/>
    </source>
</evidence>
<dbReference type="InterPro" id="IPR025355">
    <property type="entry name" value="DUF4259"/>
</dbReference>
<proteinExistence type="predicted"/>
<reference evidence="1 2" key="1">
    <citation type="submission" date="2019-02" db="EMBL/GenBank/DDBJ databases">
        <title>Deep-cultivation of Planctomycetes and their phenomic and genomic characterization uncovers novel biology.</title>
        <authorList>
            <person name="Wiegand S."/>
            <person name="Jogler M."/>
            <person name="Boedeker C."/>
            <person name="Pinto D."/>
            <person name="Vollmers J."/>
            <person name="Rivas-Marin E."/>
            <person name="Kohn T."/>
            <person name="Peeters S.H."/>
            <person name="Heuer A."/>
            <person name="Rast P."/>
            <person name="Oberbeckmann S."/>
            <person name="Bunk B."/>
            <person name="Jeske O."/>
            <person name="Meyerdierks A."/>
            <person name="Storesund J.E."/>
            <person name="Kallscheuer N."/>
            <person name="Luecker S."/>
            <person name="Lage O.M."/>
            <person name="Pohl T."/>
            <person name="Merkel B.J."/>
            <person name="Hornburger P."/>
            <person name="Mueller R.-W."/>
            <person name="Bruemmer F."/>
            <person name="Labrenz M."/>
            <person name="Spormann A.M."/>
            <person name="Op Den Camp H."/>
            <person name="Overmann J."/>
            <person name="Amann R."/>
            <person name="Jetten M.S.M."/>
            <person name="Mascher T."/>
            <person name="Medema M.H."/>
            <person name="Devos D.P."/>
            <person name="Kaster A.-K."/>
            <person name="Ovreas L."/>
            <person name="Rohde M."/>
            <person name="Galperin M.Y."/>
            <person name="Jogler C."/>
        </authorList>
    </citation>
    <scope>NUCLEOTIDE SEQUENCE [LARGE SCALE GENOMIC DNA]</scope>
    <source>
        <strain evidence="1 2">Poly59</strain>
    </source>
</reference>
<protein>
    <recommendedName>
        <fullName evidence="3">DUF4259 domain-containing protein</fullName>
    </recommendedName>
</protein>
<organism evidence="1 2">
    <name type="scientific">Rubripirellula reticaptiva</name>
    <dbReference type="NCBI Taxonomy" id="2528013"/>
    <lineage>
        <taxon>Bacteria</taxon>
        <taxon>Pseudomonadati</taxon>
        <taxon>Planctomycetota</taxon>
        <taxon>Planctomycetia</taxon>
        <taxon>Pirellulales</taxon>
        <taxon>Pirellulaceae</taxon>
        <taxon>Rubripirellula</taxon>
    </lineage>
</organism>
<dbReference type="Pfam" id="PF14078">
    <property type="entry name" value="DUF4259"/>
    <property type="match status" value="1"/>
</dbReference>
<evidence type="ECO:0008006" key="3">
    <source>
        <dbReference type="Google" id="ProtNLM"/>
    </source>
</evidence>